<feature type="compositionally biased region" description="Polar residues" evidence="1">
    <location>
        <begin position="89"/>
        <end position="99"/>
    </location>
</feature>
<feature type="region of interest" description="Disordered" evidence="1">
    <location>
        <begin position="117"/>
        <end position="137"/>
    </location>
</feature>
<dbReference type="SUPFAM" id="SSF55550">
    <property type="entry name" value="SH2 domain"/>
    <property type="match status" value="1"/>
</dbReference>
<evidence type="ECO:0000256" key="1">
    <source>
        <dbReference type="SAM" id="MobiDB-lite"/>
    </source>
</evidence>
<proteinExistence type="predicted"/>
<evidence type="ECO:0008006" key="4">
    <source>
        <dbReference type="Google" id="ProtNLM"/>
    </source>
</evidence>
<dbReference type="RefSeq" id="XP_004995923.1">
    <property type="nucleotide sequence ID" value="XM_004995866.1"/>
</dbReference>
<dbReference type="AlphaFoldDB" id="F2U4X1"/>
<feature type="region of interest" description="Disordered" evidence="1">
    <location>
        <begin position="1"/>
        <end position="99"/>
    </location>
</feature>
<evidence type="ECO:0000313" key="2">
    <source>
        <dbReference type="EMBL" id="EGD82687.1"/>
    </source>
</evidence>
<keyword evidence="3" id="KW-1185">Reference proteome</keyword>
<dbReference type="Proteomes" id="UP000007799">
    <property type="component" value="Unassembled WGS sequence"/>
</dbReference>
<dbReference type="OMA" id="HHAYDEV"/>
<dbReference type="GeneID" id="16076510"/>
<feature type="compositionally biased region" description="Low complexity" evidence="1">
    <location>
        <begin position="61"/>
        <end position="72"/>
    </location>
</feature>
<protein>
    <recommendedName>
        <fullName evidence="4">SH2 domain-containing protein</fullName>
    </recommendedName>
</protein>
<dbReference type="InParanoid" id="F2U4X1"/>
<organism evidence="3">
    <name type="scientific">Salpingoeca rosetta (strain ATCC 50818 / BSB-021)</name>
    <dbReference type="NCBI Taxonomy" id="946362"/>
    <lineage>
        <taxon>Eukaryota</taxon>
        <taxon>Choanoflagellata</taxon>
        <taxon>Craspedida</taxon>
        <taxon>Salpingoecidae</taxon>
        <taxon>Salpingoeca</taxon>
    </lineage>
</organism>
<feature type="compositionally biased region" description="Basic residues" evidence="1">
    <location>
        <begin position="1"/>
        <end position="12"/>
    </location>
</feature>
<dbReference type="OrthoDB" id="10583304at2759"/>
<gene>
    <name evidence="2" type="ORF">PTSG_03348</name>
</gene>
<evidence type="ECO:0000313" key="3">
    <source>
        <dbReference type="Proteomes" id="UP000007799"/>
    </source>
</evidence>
<accession>F2U4X1</accession>
<reference evidence="2" key="1">
    <citation type="submission" date="2009-08" db="EMBL/GenBank/DDBJ databases">
        <title>Annotation of Salpingoeca rosetta.</title>
        <authorList>
            <consortium name="The Broad Institute Genome Sequencing Platform"/>
            <person name="Russ C."/>
            <person name="Cuomo C."/>
            <person name="Burger G."/>
            <person name="Gray M.W."/>
            <person name="Holland P.W.H."/>
            <person name="King N."/>
            <person name="Lang F.B.F."/>
            <person name="Roger A.J."/>
            <person name="Ruiz-Trillo I."/>
            <person name="Young S.K."/>
            <person name="Zeng Q."/>
            <person name="Gargeya S."/>
            <person name="Alvarado L."/>
            <person name="Berlin A."/>
            <person name="Chapman S.B."/>
            <person name="Chen Z."/>
            <person name="Freedman E."/>
            <person name="Gellesch M."/>
            <person name="Goldberg J."/>
            <person name="Griggs A."/>
            <person name="Gujja S."/>
            <person name="Heilman E."/>
            <person name="Heiman D."/>
            <person name="Howarth C."/>
            <person name="Mehta T."/>
            <person name="Neiman D."/>
            <person name="Pearson M."/>
            <person name="Roberts A."/>
            <person name="Saif S."/>
            <person name="Shea T."/>
            <person name="Shenoy N."/>
            <person name="Sisk P."/>
            <person name="Stolte C."/>
            <person name="Sykes S."/>
            <person name="White J."/>
            <person name="Yandava C."/>
            <person name="Haas B."/>
            <person name="Nusbaum C."/>
            <person name="Birren B."/>
        </authorList>
    </citation>
    <scope>NUCLEOTIDE SEQUENCE [LARGE SCALE GENOMIC DNA]</scope>
    <source>
        <strain evidence="2">ATCC 50818</strain>
    </source>
</reference>
<sequence>MGNSGSKKKKGRSEHGSPSRTGRRATVSKGISFDDDNSNDNNNGAMDAARSSSNSWHGRRQSSTQRSQNQHQRSAHRQGRRAEEEAEDPSQTNASIVSNYSRVNADYAEIEPSAPKLEMTALTPSHTNPWRSIRHKSARPKKKVLGSLSVLLDDDARDSPWYCLAFDKEDAMLLLEENADRLEDGAFVVTSSGLDFAMLTLLHKGALVNVPIKNDEDGLYIHATTTATQSAKKDRRCRSCACLSDLIDQLASGKPRYLPCLLQPRALDREEYLEVMADVQIQEATPNVSYDLGHAATGDYGVGTTSPPYRSAFADATGYDNIGVSSPPSVYYAQANNVSMDTVVDDPNTDVFMSLKGHHAYDEVSGGVGANTSADSDDARLRLAHASPMRSDTAPPPPPGDEGFIRISHTCLNGQGKVKGITFQPCQQSEWFFVGLSNVLNNYHGDKDLHYNDIDFCIFCRGSGKATARECEDEVGPFISYRPGDTFSIRVRQESKHRSVVEYVHNGSVFYTSTRRPSYPLWVDQAFHPASLGVEIIKNVKWT</sequence>
<dbReference type="InterPro" id="IPR036860">
    <property type="entry name" value="SH2_dom_sf"/>
</dbReference>
<dbReference type="KEGG" id="sre:PTSG_03348"/>
<name>F2U4X1_SALR5</name>
<dbReference type="EMBL" id="GL832961">
    <property type="protein sequence ID" value="EGD82687.1"/>
    <property type="molecule type" value="Genomic_DNA"/>
</dbReference>